<feature type="compositionally biased region" description="Low complexity" evidence="1">
    <location>
        <begin position="39"/>
        <end position="52"/>
    </location>
</feature>
<dbReference type="PROSITE" id="PS51257">
    <property type="entry name" value="PROKAR_LIPOPROTEIN"/>
    <property type="match status" value="1"/>
</dbReference>
<dbReference type="RefSeq" id="WP_252424639.1">
    <property type="nucleotide sequence ID" value="NZ_JAMWMR010000007.1"/>
</dbReference>
<dbReference type="Proteomes" id="UP001523219">
    <property type="component" value="Unassembled WGS sequence"/>
</dbReference>
<comment type="caution">
    <text evidence="3">The sequence shown here is derived from an EMBL/GenBank/DDBJ whole genome shotgun (WGS) entry which is preliminary data.</text>
</comment>
<protein>
    <recommendedName>
        <fullName evidence="5">Lipoprotein</fullName>
    </recommendedName>
</protein>
<feature type="region of interest" description="Disordered" evidence="1">
    <location>
        <begin position="26"/>
        <end position="52"/>
    </location>
</feature>
<evidence type="ECO:0008006" key="5">
    <source>
        <dbReference type="Google" id="ProtNLM"/>
    </source>
</evidence>
<dbReference type="EMBL" id="JAMWMR010000007">
    <property type="protein sequence ID" value="MCN9241443.1"/>
    <property type="molecule type" value="Genomic_DNA"/>
</dbReference>
<evidence type="ECO:0000256" key="1">
    <source>
        <dbReference type="SAM" id="MobiDB-lite"/>
    </source>
</evidence>
<keyword evidence="4" id="KW-1185">Reference proteome</keyword>
<evidence type="ECO:0000256" key="2">
    <source>
        <dbReference type="SAM" id="SignalP"/>
    </source>
</evidence>
<evidence type="ECO:0000313" key="3">
    <source>
        <dbReference type="EMBL" id="MCN9241443.1"/>
    </source>
</evidence>
<accession>A0ABT0ZCY9</accession>
<name>A0ABT0ZCY9_9ACTN</name>
<feature type="signal peptide" evidence="2">
    <location>
        <begin position="1"/>
        <end position="24"/>
    </location>
</feature>
<evidence type="ECO:0000313" key="4">
    <source>
        <dbReference type="Proteomes" id="UP001523219"/>
    </source>
</evidence>
<gene>
    <name evidence="3" type="ORF">NGF19_11690</name>
</gene>
<organism evidence="3 4">
    <name type="scientific">Streptomyces macrolidinus</name>
    <dbReference type="NCBI Taxonomy" id="2952607"/>
    <lineage>
        <taxon>Bacteria</taxon>
        <taxon>Bacillati</taxon>
        <taxon>Actinomycetota</taxon>
        <taxon>Actinomycetes</taxon>
        <taxon>Kitasatosporales</taxon>
        <taxon>Streptomycetaceae</taxon>
        <taxon>Streptomyces</taxon>
    </lineage>
</organism>
<sequence>MRTIAVRRTALAASAAALALLATACGSSDSEGKSDDAKAAQAEKSPSAAPAKALSAAELEKAALAQADVKSGKVITKVVPGDDLAQDKVTSDDAACTPLAYVAAATYLGKPAATVKRTWTGDAKKAGAGASDEEKMLAVANYAKAVETLTSYDNGGAEQAMKDLKTAVGKCSGGFSYTANGTKTKVVKVATTEEPGGADEALALTLTVDADGVKAPVKAVVVRKGATLASFPAINITSLATGKDFAFPTQIVDAQLAKLG</sequence>
<reference evidence="3 4" key="1">
    <citation type="submission" date="2022-05" db="EMBL/GenBank/DDBJ databases">
        <title>Streptomyces sp. nov. RY43-2 isolated from soil of a peat swamp forest.</title>
        <authorList>
            <person name="Kanchanasin P."/>
            <person name="Tanasupawat S."/>
            <person name="Phongsopitanun W."/>
        </authorList>
    </citation>
    <scope>NUCLEOTIDE SEQUENCE [LARGE SCALE GENOMIC DNA]</scope>
    <source>
        <strain evidence="3 4">RY43-2</strain>
    </source>
</reference>
<keyword evidence="2" id="KW-0732">Signal</keyword>
<feature type="chain" id="PRO_5045091503" description="Lipoprotein" evidence="2">
    <location>
        <begin position="25"/>
        <end position="260"/>
    </location>
</feature>
<proteinExistence type="predicted"/>